<proteinExistence type="predicted"/>
<organism evidence="3 4">
    <name type="scientific">Pandoraea fibrosis</name>
    <dbReference type="NCBI Taxonomy" id="1891094"/>
    <lineage>
        <taxon>Bacteria</taxon>
        <taxon>Pseudomonadati</taxon>
        <taxon>Pseudomonadota</taxon>
        <taxon>Betaproteobacteria</taxon>
        <taxon>Burkholderiales</taxon>
        <taxon>Burkholderiaceae</taxon>
        <taxon>Pandoraea</taxon>
    </lineage>
</organism>
<evidence type="ECO:0000313" key="4">
    <source>
        <dbReference type="Proteomes" id="UP000035080"/>
    </source>
</evidence>
<dbReference type="InterPro" id="IPR010998">
    <property type="entry name" value="Integrase_recombinase_N"/>
</dbReference>
<evidence type="ECO:0000256" key="1">
    <source>
        <dbReference type="ARBA" id="ARBA00023125"/>
    </source>
</evidence>
<dbReference type="Proteomes" id="UP000035080">
    <property type="component" value="Chromosome"/>
</dbReference>
<dbReference type="RefSeq" id="WP_039368894.1">
    <property type="nucleotide sequence ID" value="NZ_CP047385.1"/>
</dbReference>
<name>A0ABX6HQN7_9BURK</name>
<accession>A0ABX6HQN7</accession>
<sequence>MDDYVDLHKRKHKEKAWPHYAEYIKSSFRDVDVDQADPAYVVEFLTSNWNGKLQMQRVVRAFLSGLFSWCLIKRHMSVNSCREVKLKKPKAWDVYIPDGHFITIRNALAKEKGGREIRSGEPYGATAVRSAWDRACERAGLGNVVYTIKGIRAKALTDAERAGYTMEQLRIAAAHSDIKTTEIYLKPRLTLTSVVRMNMPKAG</sequence>
<protein>
    <recommendedName>
        <fullName evidence="5">Integrase</fullName>
    </recommendedName>
</protein>
<dbReference type="Gene3D" id="1.10.443.10">
    <property type="entry name" value="Intergrase catalytic core"/>
    <property type="match status" value="1"/>
</dbReference>
<evidence type="ECO:0008006" key="5">
    <source>
        <dbReference type="Google" id="ProtNLM"/>
    </source>
</evidence>
<dbReference type="EMBL" id="CP047385">
    <property type="protein sequence ID" value="QHF13212.1"/>
    <property type="molecule type" value="Genomic_DNA"/>
</dbReference>
<keyword evidence="1" id="KW-0238">DNA-binding</keyword>
<dbReference type="InterPro" id="IPR013762">
    <property type="entry name" value="Integrase-like_cat_sf"/>
</dbReference>
<gene>
    <name evidence="3" type="ORF">PI93_011620</name>
</gene>
<dbReference type="Gene3D" id="1.10.150.130">
    <property type="match status" value="1"/>
</dbReference>
<keyword evidence="2" id="KW-0233">DNA recombination</keyword>
<evidence type="ECO:0000256" key="2">
    <source>
        <dbReference type="ARBA" id="ARBA00023172"/>
    </source>
</evidence>
<evidence type="ECO:0000313" key="3">
    <source>
        <dbReference type="EMBL" id="QHF13212.1"/>
    </source>
</evidence>
<dbReference type="InterPro" id="IPR011010">
    <property type="entry name" value="DNA_brk_join_enz"/>
</dbReference>
<dbReference type="SUPFAM" id="SSF56349">
    <property type="entry name" value="DNA breaking-rejoining enzymes"/>
    <property type="match status" value="1"/>
</dbReference>
<keyword evidence="4" id="KW-1185">Reference proteome</keyword>
<reference evidence="3 4" key="1">
    <citation type="journal article" date="2015" name="Genome Announc.">
        <title>Genome Sequences of Two Pandoraea pnomenusa Isolates Recovered 11 Months Apart from a Cystic Fibrosis Patient.</title>
        <authorList>
            <person name="Ee R."/>
            <person name="Ambrose M."/>
            <person name="Lazenby J."/>
            <person name="Williams P."/>
            <person name="Chan K.G."/>
            <person name="Roddam L."/>
        </authorList>
    </citation>
    <scope>NUCLEOTIDE SEQUENCE [LARGE SCALE GENOMIC DNA]</scope>
    <source>
        <strain evidence="3 4">6399</strain>
    </source>
</reference>